<evidence type="ECO:0000313" key="4">
    <source>
        <dbReference type="Proteomes" id="UP000002640"/>
    </source>
</evidence>
<accession>G5A1S5</accession>
<evidence type="ECO:0000313" key="3">
    <source>
        <dbReference type="EMBL" id="EGZ10873.1"/>
    </source>
</evidence>
<feature type="region of interest" description="Disordered" evidence="1">
    <location>
        <begin position="620"/>
        <end position="647"/>
    </location>
</feature>
<dbReference type="GeneID" id="20660237"/>
<organism evidence="3 4">
    <name type="scientific">Phytophthora sojae (strain P6497)</name>
    <name type="common">Soybean stem and root rot agent</name>
    <name type="synonym">Phytophthora megasperma f. sp. glycines</name>
    <dbReference type="NCBI Taxonomy" id="1094619"/>
    <lineage>
        <taxon>Eukaryota</taxon>
        <taxon>Sar</taxon>
        <taxon>Stramenopiles</taxon>
        <taxon>Oomycota</taxon>
        <taxon>Peronosporomycetes</taxon>
        <taxon>Peronosporales</taxon>
        <taxon>Peronosporaceae</taxon>
        <taxon>Phytophthora</taxon>
    </lineage>
</organism>
<evidence type="ECO:0000256" key="1">
    <source>
        <dbReference type="SAM" id="MobiDB-lite"/>
    </source>
</evidence>
<proteinExistence type="predicted"/>
<dbReference type="InParanoid" id="G5A1S5"/>
<protein>
    <submittedName>
        <fullName evidence="3">Uncharacterized protein</fullName>
    </submittedName>
</protein>
<keyword evidence="2" id="KW-0472">Membrane</keyword>
<feature type="compositionally biased region" description="Low complexity" evidence="1">
    <location>
        <begin position="175"/>
        <end position="188"/>
    </location>
</feature>
<sequence length="1135" mass="124578">MKLLLGVLASGALQLPLGISAMRASLGVKQSLLAESRERSVSFAAASFDLPGPMLISEGLAAHALKNDDYADILGPDGHIACTESESVENDGEVTVVLAFSKCLDDTSLGIVEQWVDQIKSNIATTSNGGDLAITFQSTMVPGACEERSEKNKRGIEDPAMENQGGPEPSDELDTTAPDTTAPDTTAPETTAPLLLANQVQPNDLQRLQAFPGLGAAVNLADEDVTLLPIAVISFVTEEVSYGEVMQFERNAHVFNTFNFQICNGGTNCEGTFENCIHLEETVDLFMYNPFTVTRSLHCANLDGGIPVTYLDAYGGRQCFCNCPAGYELGENDYGRPACHKVDEETCPCVWAQVDGFKHEMETDEEVCSFKGVVTKWGLPVPFPSDGYVADKRDNIVEGNLNPRIELSAEREHQPEYKGRDIRTVLSYGASLPLTFAELVGIDSKASRFTPLVAGLPDSAVYEKVSTWKDYQTEGAAKIDDMEFTSFGKYSLEVSAYDYFSSATCSGCLVIADYNRPKATTPCPQSFCDDVADPVHCSDSAELTEANLDKANELASQYFDFAKKATNDACSVDNRCDSESFSRRDFFDKDYKNRGCGQASECFDKSKVLDDLLNNDKVKKNPLVKGNNRRNTRRGTTTNNDNDECDNTAEPVPAGQCTRCCKMETALKEWWTDYRCGSDFDVRSCDGDIDQKCSFKQCLVMNGDTLATVTASITEEAKAESELVLGQVENEAYQTVTQIHRSLDCTAFGKDDGECEFRARLSELIDTTEQLNFAPSYGDVDASDYVFWRFKVVAKDESWQLWKTDKHTHYDEVVHDNDAMLTFSNPETKIVLEAWTQCGLVRRFFFYVHLHVNSPVSVCEKFNDMWYQTSVSRLPIGPGMCAYPGSDFAELTFDFHPNAGLLYSRDELRMKVSKVECTGALEGRTPATILSVTEKSPEIVTRFAVTMLNKANTEAATGFHVECAFTYKLFSGNDRTETCMRDFSISDCKGPTFDTPDSKCEYDACAGDDQAGLYEACGGIVVKADDKCTIVETGEKPCCQGCGDTEVTCTALLDLPNDKADIMRCEPNSEGAYSSDYGYYAAVLLQETAQEHPAAVALLGATTLIAVVALVVVRRRAVASHSAQMADDAYYPLLH</sequence>
<dbReference type="Proteomes" id="UP000002640">
    <property type="component" value="Unassembled WGS sequence"/>
</dbReference>
<name>G5A1S5_PHYSP</name>
<reference evidence="3 4" key="1">
    <citation type="journal article" date="2006" name="Science">
        <title>Phytophthora genome sequences uncover evolutionary origins and mechanisms of pathogenesis.</title>
        <authorList>
            <person name="Tyler B.M."/>
            <person name="Tripathy S."/>
            <person name="Zhang X."/>
            <person name="Dehal P."/>
            <person name="Jiang R.H."/>
            <person name="Aerts A."/>
            <person name="Arredondo F.D."/>
            <person name="Baxter L."/>
            <person name="Bensasson D."/>
            <person name="Beynon J.L."/>
            <person name="Chapman J."/>
            <person name="Damasceno C.M."/>
            <person name="Dorrance A.E."/>
            <person name="Dou D."/>
            <person name="Dickerman A.W."/>
            <person name="Dubchak I.L."/>
            <person name="Garbelotto M."/>
            <person name="Gijzen M."/>
            <person name="Gordon S.G."/>
            <person name="Govers F."/>
            <person name="Grunwald N.J."/>
            <person name="Huang W."/>
            <person name="Ivors K.L."/>
            <person name="Jones R.W."/>
            <person name="Kamoun S."/>
            <person name="Krampis K."/>
            <person name="Lamour K.H."/>
            <person name="Lee M.K."/>
            <person name="McDonald W.H."/>
            <person name="Medina M."/>
            <person name="Meijer H.J."/>
            <person name="Nordberg E.K."/>
            <person name="Maclean D.J."/>
            <person name="Ospina-Giraldo M.D."/>
            <person name="Morris P.F."/>
            <person name="Phuntumart V."/>
            <person name="Putnam N.H."/>
            <person name="Rash S."/>
            <person name="Rose J.K."/>
            <person name="Sakihama Y."/>
            <person name="Salamov A.A."/>
            <person name="Savidor A."/>
            <person name="Scheuring C.F."/>
            <person name="Smith B.M."/>
            <person name="Sobral B.W."/>
            <person name="Terry A."/>
            <person name="Torto-Alalibo T.A."/>
            <person name="Win J."/>
            <person name="Xu Z."/>
            <person name="Zhang H."/>
            <person name="Grigoriev I.V."/>
            <person name="Rokhsar D.S."/>
            <person name="Boore J.L."/>
        </authorList>
    </citation>
    <scope>NUCLEOTIDE SEQUENCE [LARGE SCALE GENOMIC DNA]</scope>
    <source>
        <strain evidence="3 4">P6497</strain>
    </source>
</reference>
<dbReference type="KEGG" id="psoj:PHYSODRAFT_519973"/>
<gene>
    <name evidence="3" type="ORF">PHYSODRAFT_519973</name>
</gene>
<feature type="transmembrane region" description="Helical" evidence="2">
    <location>
        <begin position="1094"/>
        <end position="1113"/>
    </location>
</feature>
<evidence type="ECO:0000256" key="2">
    <source>
        <dbReference type="SAM" id="Phobius"/>
    </source>
</evidence>
<dbReference type="OMA" id="ARIECCE"/>
<keyword evidence="4" id="KW-1185">Reference proteome</keyword>
<feature type="region of interest" description="Disordered" evidence="1">
    <location>
        <begin position="144"/>
        <end position="188"/>
    </location>
</feature>
<feature type="compositionally biased region" description="Basic and acidic residues" evidence="1">
    <location>
        <begin position="145"/>
        <end position="157"/>
    </location>
</feature>
<dbReference type="AlphaFoldDB" id="G5A1S5"/>
<keyword evidence="2" id="KW-0812">Transmembrane</keyword>
<dbReference type="RefSeq" id="XP_009533618.1">
    <property type="nucleotide sequence ID" value="XM_009535323.1"/>
</dbReference>
<dbReference type="EMBL" id="JH159158">
    <property type="protein sequence ID" value="EGZ10873.1"/>
    <property type="molecule type" value="Genomic_DNA"/>
</dbReference>
<keyword evidence="2" id="KW-1133">Transmembrane helix</keyword>
<dbReference type="STRING" id="1094619.G5A1S5"/>